<evidence type="ECO:0000256" key="1">
    <source>
        <dbReference type="ARBA" id="ARBA00005417"/>
    </source>
</evidence>
<dbReference type="InParanoid" id="A0A395JNA6"/>
<reference evidence="6 7" key="1">
    <citation type="submission" date="2018-06" db="EMBL/GenBank/DDBJ databases">
        <title>Genomic Encyclopedia of Type Strains, Phase IV (KMG-IV): sequencing the most valuable type-strain genomes for metagenomic binning, comparative biology and taxonomic classification.</title>
        <authorList>
            <person name="Goeker M."/>
        </authorList>
    </citation>
    <scope>NUCLEOTIDE SEQUENCE [LARGE SCALE GENOMIC DNA]</scope>
    <source>
        <strain evidence="6 7">DSM 24032</strain>
    </source>
</reference>
<comment type="similarity">
    <text evidence="1">Belongs to the ABC transporter superfamily.</text>
</comment>
<dbReference type="GO" id="GO:0005524">
    <property type="term" value="F:ATP binding"/>
    <property type="evidence" value="ECO:0007669"/>
    <property type="project" value="UniProtKB-KW"/>
</dbReference>
<dbReference type="Gene3D" id="3.40.50.300">
    <property type="entry name" value="P-loop containing nucleotide triphosphate hydrolases"/>
    <property type="match status" value="1"/>
</dbReference>
<keyword evidence="2" id="KW-0813">Transport</keyword>
<comment type="caution">
    <text evidence="6">The sequence shown here is derived from an EMBL/GenBank/DDBJ whole genome shotgun (WGS) entry which is preliminary data.</text>
</comment>
<keyword evidence="3" id="KW-0547">Nucleotide-binding</keyword>
<gene>
    <name evidence="6" type="ORF">DFR28_101341</name>
</gene>
<dbReference type="Pfam" id="PF00005">
    <property type="entry name" value="ABC_tran"/>
    <property type="match status" value="1"/>
</dbReference>
<proteinExistence type="inferred from homology"/>
<dbReference type="SUPFAM" id="SSF52540">
    <property type="entry name" value="P-loop containing nucleoside triphosphate hydrolases"/>
    <property type="match status" value="1"/>
</dbReference>
<dbReference type="InterPro" id="IPR050683">
    <property type="entry name" value="Bact_Polysacc_Export_ATP-bd"/>
</dbReference>
<keyword evidence="4" id="KW-0067">ATP-binding</keyword>
<evidence type="ECO:0000256" key="2">
    <source>
        <dbReference type="ARBA" id="ARBA00022448"/>
    </source>
</evidence>
<dbReference type="RefSeq" id="WP_113952568.1">
    <property type="nucleotide sequence ID" value="NZ_QNRT01000001.1"/>
</dbReference>
<dbReference type="PANTHER" id="PTHR46743:SF2">
    <property type="entry name" value="TEICHOIC ACIDS EXPORT ATP-BINDING PROTEIN TAGH"/>
    <property type="match status" value="1"/>
</dbReference>
<sequence>MSKDKAVILEVDSIGKMYWRTDPVSGKKNQFWPLKDVSFSMQKGCCIGLTGSNGAGKSTLLKIISGITTPTLGHVNVDGKIAPLLGLGAGFHEELTGKDNIFVYGALIGIKHQELKLQFDAIVDFAEIGAFIGNKVKNYSTGMKVRLAFSIVSSVRPDLILADEILAVGDESFRCRIMQRMLELKLNGTSILLVQHDTSIIETICDKVVKLEGGRLQSSY</sequence>
<dbReference type="GO" id="GO:0016020">
    <property type="term" value="C:membrane"/>
    <property type="evidence" value="ECO:0007669"/>
    <property type="project" value="InterPro"/>
</dbReference>
<keyword evidence="7" id="KW-1185">Reference proteome</keyword>
<dbReference type="GO" id="GO:0016887">
    <property type="term" value="F:ATP hydrolysis activity"/>
    <property type="evidence" value="ECO:0007669"/>
    <property type="project" value="InterPro"/>
</dbReference>
<dbReference type="SMART" id="SM00382">
    <property type="entry name" value="AAA"/>
    <property type="match status" value="1"/>
</dbReference>
<dbReference type="InterPro" id="IPR003439">
    <property type="entry name" value="ABC_transporter-like_ATP-bd"/>
</dbReference>
<evidence type="ECO:0000313" key="6">
    <source>
        <dbReference type="EMBL" id="RBP52957.1"/>
    </source>
</evidence>
<dbReference type="GO" id="GO:0140359">
    <property type="term" value="F:ABC-type transporter activity"/>
    <property type="evidence" value="ECO:0007669"/>
    <property type="project" value="InterPro"/>
</dbReference>
<dbReference type="PROSITE" id="PS50893">
    <property type="entry name" value="ABC_TRANSPORTER_2"/>
    <property type="match status" value="1"/>
</dbReference>
<feature type="domain" description="ABC transporter" evidence="5">
    <location>
        <begin position="9"/>
        <end position="220"/>
    </location>
</feature>
<accession>A0A395JNA6</accession>
<evidence type="ECO:0000259" key="5">
    <source>
        <dbReference type="PROSITE" id="PS50893"/>
    </source>
</evidence>
<evidence type="ECO:0000313" key="7">
    <source>
        <dbReference type="Proteomes" id="UP000253083"/>
    </source>
</evidence>
<dbReference type="EMBL" id="QNRT01000001">
    <property type="protein sequence ID" value="RBP52957.1"/>
    <property type="molecule type" value="Genomic_DNA"/>
</dbReference>
<evidence type="ECO:0000256" key="4">
    <source>
        <dbReference type="ARBA" id="ARBA00022840"/>
    </source>
</evidence>
<dbReference type="OrthoDB" id="9778870at2"/>
<dbReference type="InterPro" id="IPR003593">
    <property type="entry name" value="AAA+_ATPase"/>
</dbReference>
<dbReference type="Proteomes" id="UP000253083">
    <property type="component" value="Unassembled WGS sequence"/>
</dbReference>
<organism evidence="6 7">
    <name type="scientific">Arenicella xantha</name>
    <dbReference type="NCBI Taxonomy" id="644221"/>
    <lineage>
        <taxon>Bacteria</taxon>
        <taxon>Pseudomonadati</taxon>
        <taxon>Pseudomonadota</taxon>
        <taxon>Gammaproteobacteria</taxon>
        <taxon>Arenicellales</taxon>
        <taxon>Arenicellaceae</taxon>
        <taxon>Arenicella</taxon>
    </lineage>
</organism>
<dbReference type="CDD" id="cd03220">
    <property type="entry name" value="ABC_KpsT_Wzt"/>
    <property type="match status" value="1"/>
</dbReference>
<protein>
    <submittedName>
        <fullName evidence="6">ABC-type polysaccharide/polyol phosphate transport system ATPase subunit</fullName>
    </submittedName>
</protein>
<dbReference type="PANTHER" id="PTHR46743">
    <property type="entry name" value="TEICHOIC ACIDS EXPORT ATP-BINDING PROTEIN TAGH"/>
    <property type="match status" value="1"/>
</dbReference>
<evidence type="ECO:0000256" key="3">
    <source>
        <dbReference type="ARBA" id="ARBA00022741"/>
    </source>
</evidence>
<dbReference type="InterPro" id="IPR027417">
    <property type="entry name" value="P-loop_NTPase"/>
</dbReference>
<dbReference type="InterPro" id="IPR015860">
    <property type="entry name" value="ABC_transpr_TagH-like"/>
</dbReference>
<name>A0A395JNA6_9GAMM</name>
<dbReference type="AlphaFoldDB" id="A0A395JNA6"/>